<dbReference type="EMBL" id="JAHRIP010089160">
    <property type="protein sequence ID" value="MEQ2316531.1"/>
    <property type="molecule type" value="Genomic_DNA"/>
</dbReference>
<name>A0ABV1AFV0_9TELE</name>
<evidence type="ECO:0000313" key="2">
    <source>
        <dbReference type="Proteomes" id="UP001469553"/>
    </source>
</evidence>
<evidence type="ECO:0000313" key="1">
    <source>
        <dbReference type="EMBL" id="MEQ2316531.1"/>
    </source>
</evidence>
<accession>A0ABV1AFV0</accession>
<dbReference type="Proteomes" id="UP001469553">
    <property type="component" value="Unassembled WGS sequence"/>
</dbReference>
<keyword evidence="2" id="KW-1185">Reference proteome</keyword>
<gene>
    <name evidence="1" type="ORF">AMECASPLE_033395</name>
</gene>
<proteinExistence type="predicted"/>
<sequence>MPVLSLGLSGCANASPSFVELDKRGSLLGSAWEVPPWESILPPSPSLHIPRNFSSPAPSHYYLWLLQLLRVLGCRCITGVLRCPMAASDPDTLTYNIFLACTCRALGVGMLNGIQRGVCLINLTSGAYL</sequence>
<protein>
    <submittedName>
        <fullName evidence="1">Uncharacterized protein</fullName>
    </submittedName>
</protein>
<comment type="caution">
    <text evidence="1">The sequence shown here is derived from an EMBL/GenBank/DDBJ whole genome shotgun (WGS) entry which is preliminary data.</text>
</comment>
<reference evidence="1 2" key="1">
    <citation type="submission" date="2021-06" db="EMBL/GenBank/DDBJ databases">
        <authorList>
            <person name="Palmer J.M."/>
        </authorList>
    </citation>
    <scope>NUCLEOTIDE SEQUENCE [LARGE SCALE GENOMIC DNA]</scope>
    <source>
        <strain evidence="1 2">AS_MEX2019</strain>
        <tissue evidence="1">Muscle</tissue>
    </source>
</reference>
<organism evidence="1 2">
    <name type="scientific">Ameca splendens</name>
    <dbReference type="NCBI Taxonomy" id="208324"/>
    <lineage>
        <taxon>Eukaryota</taxon>
        <taxon>Metazoa</taxon>
        <taxon>Chordata</taxon>
        <taxon>Craniata</taxon>
        <taxon>Vertebrata</taxon>
        <taxon>Euteleostomi</taxon>
        <taxon>Actinopterygii</taxon>
        <taxon>Neopterygii</taxon>
        <taxon>Teleostei</taxon>
        <taxon>Neoteleostei</taxon>
        <taxon>Acanthomorphata</taxon>
        <taxon>Ovalentaria</taxon>
        <taxon>Atherinomorphae</taxon>
        <taxon>Cyprinodontiformes</taxon>
        <taxon>Goodeidae</taxon>
        <taxon>Ameca</taxon>
    </lineage>
</organism>